<evidence type="ECO:0000313" key="1">
    <source>
        <dbReference type="EMBL" id="PCO05599.1"/>
    </source>
</evidence>
<accession>A0ABX4I221</accession>
<name>A0ABX4I221_9GAMM</name>
<protein>
    <submittedName>
        <fullName evidence="1">Uncharacterized protein</fullName>
    </submittedName>
</protein>
<dbReference type="EMBL" id="LRFG02000002">
    <property type="protein sequence ID" value="PCO05599.1"/>
    <property type="molecule type" value="Genomic_DNA"/>
</dbReference>
<keyword evidence="2" id="KW-1185">Reference proteome</keyword>
<comment type="caution">
    <text evidence="1">The sequence shown here is derived from an EMBL/GenBank/DDBJ whole genome shotgun (WGS) entry which is preliminary data.</text>
</comment>
<proteinExistence type="predicted"/>
<reference evidence="1" key="1">
    <citation type="submission" date="2017-08" db="EMBL/GenBank/DDBJ databases">
        <title>Microbulbifer marisrubri sp. nov., a halophilic alphaproteobacterium isolated from marine sediment of the Yellow Sea, China.</title>
        <authorList>
            <person name="Zhang G."/>
            <person name="Xiong Q."/>
        </authorList>
    </citation>
    <scope>NUCLEOTIDE SEQUENCE [LARGE SCALE GENOMIC DNA]</scope>
    <source>
        <strain evidence="1">WRN-8</strain>
    </source>
</reference>
<evidence type="ECO:0000313" key="2">
    <source>
        <dbReference type="Proteomes" id="UP000218427"/>
    </source>
</evidence>
<gene>
    <name evidence="1" type="ORF">AWR36_006165</name>
</gene>
<sequence>MAMCLPLPLTTLQYRKAASTTGGIAAVAPLPNTAQQRAQQRLVATAAIDERIHVQPGTGSEPLLTNAVRGKTLFARAGGIGQAVEAVVPSWQLPALHWIRLQMPRPVL</sequence>
<dbReference type="Proteomes" id="UP000218427">
    <property type="component" value="Unassembled WGS sequence"/>
</dbReference>
<organism evidence="1 2">
    <name type="scientific">Microbulbifer flavimaris</name>
    <dbReference type="NCBI Taxonomy" id="1781068"/>
    <lineage>
        <taxon>Bacteria</taxon>
        <taxon>Pseudomonadati</taxon>
        <taxon>Pseudomonadota</taxon>
        <taxon>Gammaproteobacteria</taxon>
        <taxon>Cellvibrionales</taxon>
        <taxon>Microbulbiferaceae</taxon>
        <taxon>Microbulbifer</taxon>
    </lineage>
</organism>